<dbReference type="Proteomes" id="UP001605036">
    <property type="component" value="Unassembled WGS sequence"/>
</dbReference>
<dbReference type="AlphaFoldDB" id="A0ABD1Z6U1"/>
<evidence type="ECO:0000313" key="2">
    <source>
        <dbReference type="Proteomes" id="UP001605036"/>
    </source>
</evidence>
<name>A0ABD1Z6U1_9MARC</name>
<organism evidence="1 2">
    <name type="scientific">Riccia fluitans</name>
    <dbReference type="NCBI Taxonomy" id="41844"/>
    <lineage>
        <taxon>Eukaryota</taxon>
        <taxon>Viridiplantae</taxon>
        <taxon>Streptophyta</taxon>
        <taxon>Embryophyta</taxon>
        <taxon>Marchantiophyta</taxon>
        <taxon>Marchantiopsida</taxon>
        <taxon>Marchantiidae</taxon>
        <taxon>Marchantiales</taxon>
        <taxon>Ricciaceae</taxon>
        <taxon>Riccia</taxon>
    </lineage>
</organism>
<evidence type="ECO:0000313" key="1">
    <source>
        <dbReference type="EMBL" id="KAL2643448.1"/>
    </source>
</evidence>
<dbReference type="EMBL" id="JBHFFA010000002">
    <property type="protein sequence ID" value="KAL2643448.1"/>
    <property type="molecule type" value="Genomic_DNA"/>
</dbReference>
<gene>
    <name evidence="1" type="ORF">R1flu_011035</name>
</gene>
<reference evidence="1 2" key="1">
    <citation type="submission" date="2024-09" db="EMBL/GenBank/DDBJ databases">
        <title>Chromosome-scale assembly of Riccia fluitans.</title>
        <authorList>
            <person name="Paukszto L."/>
            <person name="Sawicki J."/>
            <person name="Karawczyk K."/>
            <person name="Piernik-Szablinska J."/>
            <person name="Szczecinska M."/>
            <person name="Mazdziarz M."/>
        </authorList>
    </citation>
    <scope>NUCLEOTIDE SEQUENCE [LARGE SCALE GENOMIC DNA]</scope>
    <source>
        <strain evidence="1">Rf_01</strain>
        <tissue evidence="1">Aerial parts of the thallus</tissue>
    </source>
</reference>
<keyword evidence="2" id="KW-1185">Reference proteome</keyword>
<comment type="caution">
    <text evidence="1">The sequence shown here is derived from an EMBL/GenBank/DDBJ whole genome shotgun (WGS) entry which is preliminary data.</text>
</comment>
<proteinExistence type="predicted"/>
<protein>
    <submittedName>
        <fullName evidence="1">Uncharacterized protein</fullName>
    </submittedName>
</protein>
<accession>A0ABD1Z6U1</accession>
<sequence length="173" mass="18985">MTKWYMRCGPGFFCGSGILASPAMRGPSCRDCTQKLAGRRAPVGGQSRSRGIRRERVGSIQRTLFSGDCICGCAPVFTLPPSLQKLYTMRTRVPTVSPELYVANFMDRPDFLEQFDEATKTKHAAAAVFPTEIWIEVGEDVPACWSWGILGLRKISASSQFSLFGAADFFGIG</sequence>